<dbReference type="Proteomes" id="UP000214566">
    <property type="component" value="Unassembled WGS sequence"/>
</dbReference>
<dbReference type="OrthoDB" id="8771597at2"/>
<evidence type="ECO:0000256" key="1">
    <source>
        <dbReference type="SAM" id="SignalP"/>
    </source>
</evidence>
<protein>
    <recommendedName>
        <fullName evidence="4">DUF4124 domain-containing protein</fullName>
    </recommendedName>
</protein>
<name>A0A238D6F4_THIDL</name>
<evidence type="ECO:0000313" key="2">
    <source>
        <dbReference type="EMBL" id="SBP88809.1"/>
    </source>
</evidence>
<evidence type="ECO:0000313" key="3">
    <source>
        <dbReference type="Proteomes" id="UP000214566"/>
    </source>
</evidence>
<keyword evidence="3" id="KW-1185">Reference proteome</keyword>
<keyword evidence="1" id="KW-0732">Signal</keyword>
<dbReference type="EMBL" id="FLMQ01000056">
    <property type="protein sequence ID" value="SBP88809.1"/>
    <property type="molecule type" value="Genomic_DNA"/>
</dbReference>
<gene>
    <name evidence="2" type="ORF">THIARS_70429</name>
</gene>
<organism evidence="2 3">
    <name type="scientific">Thiomonas delicata</name>
    <name type="common">Thiomonas cuprina</name>
    <dbReference type="NCBI Taxonomy" id="364030"/>
    <lineage>
        <taxon>Bacteria</taxon>
        <taxon>Pseudomonadati</taxon>
        <taxon>Pseudomonadota</taxon>
        <taxon>Betaproteobacteria</taxon>
        <taxon>Burkholderiales</taxon>
        <taxon>Thiomonas</taxon>
    </lineage>
</organism>
<sequence length="380" mass="40584">MRHFLRVSVFFLVSATSSCGGGGTNTTAAALSGNDAYAATVTSAASAGSGTPAAAAPASSLYRVFSPQSFWYQPIPANAPLNPNSAAYVQNLVSQVQTYYGNVNLNTTNYASPIYFVQTVGGSSSVTWVNGTPVYPVSKRVNVGFWDCQNKGWTDPNLVAQWQGVPIPAGATPAGGTDSEMSIYDLSTHTLWEFWVTRQVNGQWQACWGGRLQNTDQNIGAFPNPYGTTATGLPFIGGEISAEDLAGGSINHAMGISLVNVENWNIFSWPATRSDGHNPTNVPNLIPEGTRLRLDPSVNVDALNLTPVGRMIAKAAQTYGFVVWDKAGALSLRMVNPASYKPAGMTDPYPALFGGLPSYQVLQNFPWNKLQVMPNNYAKP</sequence>
<dbReference type="AlphaFoldDB" id="A0A238D6F4"/>
<evidence type="ECO:0008006" key="4">
    <source>
        <dbReference type="Google" id="ProtNLM"/>
    </source>
</evidence>
<feature type="chain" id="PRO_5011969128" description="DUF4124 domain-containing protein" evidence="1">
    <location>
        <begin position="21"/>
        <end position="380"/>
    </location>
</feature>
<dbReference type="PROSITE" id="PS51257">
    <property type="entry name" value="PROKAR_LIPOPROTEIN"/>
    <property type="match status" value="1"/>
</dbReference>
<feature type="signal peptide" evidence="1">
    <location>
        <begin position="1"/>
        <end position="20"/>
    </location>
</feature>
<accession>A0A238D6F4</accession>
<reference evidence="2 3" key="1">
    <citation type="submission" date="2016-06" db="EMBL/GenBank/DDBJ databases">
        <authorList>
            <person name="Kjaerup R.B."/>
            <person name="Dalgaard T.S."/>
            <person name="Juul-Madsen H.R."/>
        </authorList>
    </citation>
    <scope>NUCLEOTIDE SEQUENCE [LARGE SCALE GENOMIC DNA]</scope>
    <source>
        <strain evidence="2 3">DSM 16361</strain>
    </source>
</reference>
<dbReference type="RefSeq" id="WP_094161080.1">
    <property type="nucleotide sequence ID" value="NZ_LT592171.1"/>
</dbReference>
<proteinExistence type="predicted"/>